<dbReference type="EMBL" id="DQ529236">
    <property type="protein sequence ID" value="ABF49565.1"/>
    <property type="molecule type" value="Genomic_DNA"/>
</dbReference>
<dbReference type="RefSeq" id="YP_665515.1">
    <property type="nucleotide sequence ID" value="NC_008233.1"/>
</dbReference>
<name>Q0ZD15_9HEXA</name>
<keyword evidence="7 12" id="KW-0375">Hydrogen ion transport</keyword>
<keyword evidence="8 13" id="KW-1133">Transmembrane helix</keyword>
<dbReference type="InterPro" id="IPR001421">
    <property type="entry name" value="ATP8_metazoa"/>
</dbReference>
<evidence type="ECO:0000256" key="4">
    <source>
        <dbReference type="ARBA" id="ARBA00022448"/>
    </source>
</evidence>
<dbReference type="GO" id="GO:0015078">
    <property type="term" value="F:proton transmembrane transporter activity"/>
    <property type="evidence" value="ECO:0007669"/>
    <property type="project" value="InterPro"/>
</dbReference>
<evidence type="ECO:0000256" key="1">
    <source>
        <dbReference type="ARBA" id="ARBA00004304"/>
    </source>
</evidence>
<evidence type="ECO:0000256" key="10">
    <source>
        <dbReference type="ARBA" id="ARBA00023128"/>
    </source>
</evidence>
<evidence type="ECO:0000313" key="14">
    <source>
        <dbReference type="EMBL" id="ABF49565.1"/>
    </source>
</evidence>
<comment type="similarity">
    <text evidence="2 12">Belongs to the ATPase protein 8 family.</text>
</comment>
<keyword evidence="9 12" id="KW-0406">Ion transport</keyword>
<keyword evidence="4 12" id="KW-0813">Transport</keyword>
<evidence type="ECO:0000256" key="11">
    <source>
        <dbReference type="ARBA" id="ARBA00023136"/>
    </source>
</evidence>
<evidence type="ECO:0000256" key="8">
    <source>
        <dbReference type="ARBA" id="ARBA00022989"/>
    </source>
</evidence>
<dbReference type="Pfam" id="PF00895">
    <property type="entry name" value="ATP-synt_8"/>
    <property type="match status" value="1"/>
</dbReference>
<evidence type="ECO:0000256" key="12">
    <source>
        <dbReference type="RuleBase" id="RU003661"/>
    </source>
</evidence>
<evidence type="ECO:0000256" key="13">
    <source>
        <dbReference type="SAM" id="Phobius"/>
    </source>
</evidence>
<comment type="subcellular location">
    <subcellularLocation>
        <location evidence="1 12">Mitochondrion membrane</location>
        <topology evidence="1 12">Single-pass membrane protein</topology>
    </subcellularLocation>
</comment>
<keyword evidence="6 12" id="KW-0812">Transmembrane</keyword>
<accession>Q0ZD15</accession>
<comment type="subunit">
    <text evidence="3">F-type ATPases have 2 components, CF(1) - the catalytic core - and CF(0) - the membrane proton channel.</text>
</comment>
<gene>
    <name evidence="14" type="primary">ATP8</name>
</gene>
<geneLocation type="mitochondrion" evidence="14"/>
<evidence type="ECO:0000256" key="5">
    <source>
        <dbReference type="ARBA" id="ARBA00022547"/>
    </source>
</evidence>
<protein>
    <recommendedName>
        <fullName evidence="12">ATP synthase complex subunit 8</fullName>
    </recommendedName>
</protein>
<dbReference type="GO" id="GO:0015986">
    <property type="term" value="P:proton motive force-driven ATP synthesis"/>
    <property type="evidence" value="ECO:0007669"/>
    <property type="project" value="InterPro"/>
</dbReference>
<evidence type="ECO:0000256" key="9">
    <source>
        <dbReference type="ARBA" id="ARBA00023065"/>
    </source>
</evidence>
<dbReference type="GO" id="GO:0045259">
    <property type="term" value="C:proton-transporting ATP synthase complex"/>
    <property type="evidence" value="ECO:0007669"/>
    <property type="project" value="UniProtKB-KW"/>
</dbReference>
<dbReference type="AlphaFoldDB" id="Q0ZD15"/>
<keyword evidence="10 12" id="KW-0496">Mitochondrion</keyword>
<evidence type="ECO:0000256" key="6">
    <source>
        <dbReference type="ARBA" id="ARBA00022692"/>
    </source>
</evidence>
<reference evidence="14" key="1">
    <citation type="journal article" date="2006" name="Gene">
        <title>The mitochondrial genomes of Campodea fragilis and Campodea lubbocki (Hexapoda: Diplura): High genetic divergence in a morphologically uniform taxon.</title>
        <authorList>
            <person name="Podsiadlowski L."/>
            <person name="Carapelli A."/>
            <person name="Nardi F."/>
            <person name="Dallai R."/>
            <person name="Koch M."/>
            <person name="Boore J.L."/>
            <person name="Frati F."/>
        </authorList>
    </citation>
    <scope>NUCLEOTIDE SEQUENCE</scope>
</reference>
<feature type="transmembrane region" description="Helical" evidence="13">
    <location>
        <begin position="6"/>
        <end position="29"/>
    </location>
</feature>
<organism evidence="14">
    <name type="scientific">Campodea fragilis</name>
    <dbReference type="NCBI Taxonomy" id="383857"/>
    <lineage>
        <taxon>Eukaryota</taxon>
        <taxon>Metazoa</taxon>
        <taxon>Ecdysozoa</taxon>
        <taxon>Arthropoda</taxon>
        <taxon>Hexapoda</taxon>
        <taxon>Diplura</taxon>
        <taxon>Rhabdura</taxon>
        <taxon>Campodeoidea</taxon>
        <taxon>Campodeidae</taxon>
        <taxon>Campodea</taxon>
    </lineage>
</organism>
<dbReference type="GO" id="GO:0031966">
    <property type="term" value="C:mitochondrial membrane"/>
    <property type="evidence" value="ECO:0007669"/>
    <property type="project" value="UniProtKB-SubCell"/>
</dbReference>
<keyword evidence="5 12" id="KW-0138">CF(0)</keyword>
<proteinExistence type="inferred from homology"/>
<evidence type="ECO:0000256" key="7">
    <source>
        <dbReference type="ARBA" id="ARBA00022781"/>
    </source>
</evidence>
<evidence type="ECO:0000256" key="3">
    <source>
        <dbReference type="ARBA" id="ARBA00011291"/>
    </source>
</evidence>
<sequence length="51" mass="6218">MPQMMPLNWLLLFLLFTLSWIMFSIKIYFSVKNYSSSSYSKINSNKMNWSW</sequence>
<keyword evidence="11 13" id="KW-0472">Membrane</keyword>
<dbReference type="GeneID" id="4177871"/>
<dbReference type="CTD" id="4509"/>
<evidence type="ECO:0000256" key="2">
    <source>
        <dbReference type="ARBA" id="ARBA00008892"/>
    </source>
</evidence>